<sequence>MEKHYNAGKLFIGVLLLLLLLTLPVMAATGAQDIRVNIDGLSLKTDVAPVIVNNRTMVPFRAVSEALGLDVSWEALRQTVIVKGDNLTVEMKIGADQAYLNGVPQTLDSAPVILSGRTMVPLRFVGETFGCEVQWNQAAREVNIQTPPAAMGVTGFYALGDQGTSSWTNLFGISYPDRSPGNTDIVDTIALGWYTMDEQGNLLTQSERGWQRPQGWEDVLEAAEEYGLQTEMVVHMTDSGASIRHLIRDGQALQNAVQQIAAEAALYQAVNLDLEGLGWNDTPEELKLVQQDFTSFVTALSSELNKSGVELTLCLHPSNSAYQGYDYRALGKAADRIIIMAYDYGSKPEPTDLVYQAVESAAAQVTPEKLILGISLPSENTESIRTKIGIAKRFQLQGVALWRLGLVSDDMWKEIRNNIKVSDY</sequence>
<dbReference type="EMBL" id="LNQE01001813">
    <property type="protein sequence ID" value="KUG05475.1"/>
    <property type="molecule type" value="Genomic_DNA"/>
</dbReference>
<proteinExistence type="predicted"/>
<dbReference type="GO" id="GO:0005975">
    <property type="term" value="P:carbohydrate metabolic process"/>
    <property type="evidence" value="ECO:0007669"/>
    <property type="project" value="InterPro"/>
</dbReference>
<evidence type="ECO:0000259" key="1">
    <source>
        <dbReference type="PROSITE" id="PS51910"/>
    </source>
</evidence>
<dbReference type="PANTHER" id="PTHR46066">
    <property type="entry name" value="CHITINASE DOMAIN-CONTAINING PROTEIN 1 FAMILY MEMBER"/>
    <property type="match status" value="1"/>
</dbReference>
<dbReference type="PANTHER" id="PTHR46066:SF2">
    <property type="entry name" value="CHITINASE DOMAIN-CONTAINING PROTEIN 1"/>
    <property type="match status" value="1"/>
</dbReference>
<evidence type="ECO:0000313" key="2">
    <source>
        <dbReference type="EMBL" id="KUG05475.1"/>
    </source>
</evidence>
<dbReference type="SUPFAM" id="SSF51445">
    <property type="entry name" value="(Trans)glycosidases"/>
    <property type="match status" value="1"/>
</dbReference>
<dbReference type="Gene3D" id="3.30.457.10">
    <property type="entry name" value="Copper amine oxidase-like, N-terminal domain"/>
    <property type="match status" value="1"/>
</dbReference>
<dbReference type="InterPro" id="IPR012854">
    <property type="entry name" value="Cu_amine_oxidase-like_N"/>
</dbReference>
<dbReference type="Gene3D" id="3.20.20.80">
    <property type="entry name" value="Glycosidases"/>
    <property type="match status" value="1"/>
</dbReference>
<dbReference type="AlphaFoldDB" id="A0A0W8EAM8"/>
<gene>
    <name evidence="2" type="ORF">ASZ90_017157</name>
</gene>
<comment type="caution">
    <text evidence="2">The sequence shown here is derived from an EMBL/GenBank/DDBJ whole genome shotgun (WGS) entry which is preliminary data.</text>
</comment>
<organism evidence="2">
    <name type="scientific">hydrocarbon metagenome</name>
    <dbReference type="NCBI Taxonomy" id="938273"/>
    <lineage>
        <taxon>unclassified sequences</taxon>
        <taxon>metagenomes</taxon>
        <taxon>ecological metagenomes</taxon>
    </lineage>
</organism>
<dbReference type="SUPFAM" id="SSF55383">
    <property type="entry name" value="Copper amine oxidase, domain N"/>
    <property type="match status" value="1"/>
</dbReference>
<dbReference type="InterPro" id="IPR036582">
    <property type="entry name" value="Mao_N_sf"/>
</dbReference>
<dbReference type="Pfam" id="PF00704">
    <property type="entry name" value="Glyco_hydro_18"/>
    <property type="match status" value="1"/>
</dbReference>
<name>A0A0W8EAM8_9ZZZZ</name>
<feature type="domain" description="GH18" evidence="1">
    <location>
        <begin position="161"/>
        <end position="422"/>
    </location>
</feature>
<dbReference type="PROSITE" id="PS51910">
    <property type="entry name" value="GH18_2"/>
    <property type="match status" value="1"/>
</dbReference>
<protein>
    <recommendedName>
        <fullName evidence="1">GH18 domain-containing protein</fullName>
    </recommendedName>
</protein>
<dbReference type="InterPro" id="IPR001223">
    <property type="entry name" value="Glyco_hydro18_cat"/>
</dbReference>
<dbReference type="InterPro" id="IPR017853">
    <property type="entry name" value="GH"/>
</dbReference>
<reference evidence="2" key="1">
    <citation type="journal article" date="2015" name="Proc. Natl. Acad. Sci. U.S.A.">
        <title>Networks of energetic and metabolic interactions define dynamics in microbial communities.</title>
        <authorList>
            <person name="Embree M."/>
            <person name="Liu J.K."/>
            <person name="Al-Bassam M.M."/>
            <person name="Zengler K."/>
        </authorList>
    </citation>
    <scope>NUCLEOTIDE SEQUENCE</scope>
</reference>
<accession>A0A0W8EAM8</accession>
<dbReference type="Pfam" id="PF07833">
    <property type="entry name" value="Cu_amine_oxidN1"/>
    <property type="match status" value="1"/>
</dbReference>